<feature type="compositionally biased region" description="Polar residues" evidence="1">
    <location>
        <begin position="356"/>
        <end position="369"/>
    </location>
</feature>
<accession>A0A162LVI5</accession>
<protein>
    <submittedName>
        <fullName evidence="2">Uncharacterized protein</fullName>
    </submittedName>
</protein>
<evidence type="ECO:0000313" key="2">
    <source>
        <dbReference type="EMBL" id="OAA45450.1"/>
    </source>
</evidence>
<keyword evidence="3" id="KW-1185">Reference proteome</keyword>
<dbReference type="EMBL" id="AZHC01000008">
    <property type="protein sequence ID" value="OAA45450.1"/>
    <property type="molecule type" value="Genomic_DNA"/>
</dbReference>
<feature type="region of interest" description="Disordered" evidence="1">
    <location>
        <begin position="1"/>
        <end position="32"/>
    </location>
</feature>
<organism evidence="2 3">
    <name type="scientific">Metarhizium rileyi (strain RCEF 4871)</name>
    <name type="common">Nomuraea rileyi</name>
    <dbReference type="NCBI Taxonomy" id="1649241"/>
    <lineage>
        <taxon>Eukaryota</taxon>
        <taxon>Fungi</taxon>
        <taxon>Dikarya</taxon>
        <taxon>Ascomycota</taxon>
        <taxon>Pezizomycotina</taxon>
        <taxon>Sordariomycetes</taxon>
        <taxon>Hypocreomycetidae</taxon>
        <taxon>Hypocreales</taxon>
        <taxon>Clavicipitaceae</taxon>
        <taxon>Metarhizium</taxon>
    </lineage>
</organism>
<evidence type="ECO:0000256" key="1">
    <source>
        <dbReference type="SAM" id="MobiDB-lite"/>
    </source>
</evidence>
<feature type="compositionally biased region" description="Polar residues" evidence="1">
    <location>
        <begin position="1"/>
        <end position="12"/>
    </location>
</feature>
<proteinExistence type="predicted"/>
<evidence type="ECO:0000313" key="3">
    <source>
        <dbReference type="Proteomes" id="UP000243498"/>
    </source>
</evidence>
<feature type="region of interest" description="Disordered" evidence="1">
    <location>
        <begin position="176"/>
        <end position="227"/>
    </location>
</feature>
<gene>
    <name evidence="2" type="ORF">NOR_03239</name>
</gene>
<feature type="region of interest" description="Disordered" evidence="1">
    <location>
        <begin position="347"/>
        <end position="401"/>
    </location>
</feature>
<comment type="caution">
    <text evidence="2">The sequence shown here is derived from an EMBL/GenBank/DDBJ whole genome shotgun (WGS) entry which is preliminary data.</text>
</comment>
<sequence>MGNAGTAATQTGQHRDRNSQYAGDEDSETVRRGTADTCKSLNDAQHLSAKVDALSHSLRNAFPVALVPDDLAEVFRTEANQRLELAQEQGIGLDRVRIGEDCLPTWDTFYWDAEDESLHDTLQQRLLHFQVALDMGKLLQRQIRDKSTQRLRQAQALGINLKDIFIGESMLPEWTTEEDSSGRVDSPLSAVDDTLSGSTRVGNTSESLDTPGDSTTGKLGATTCQPLDPEDPALFRGLAPSSTYDSDAESEDIYMNNYVAPHPMYDEQGHSNIVHDVEIVGGDGQVTSVDLEVYMAVDEEDLQDLPGVELAIERKAFEYHFGDQDAVDIHIPDTQIFCFDRIEEYDDDSEKRDEQGTQAGSLVVSSEPTGSMEVDGAEEDAVDLCESNPGTSDSETHSEEE</sequence>
<dbReference type="Proteomes" id="UP000243498">
    <property type="component" value="Unassembled WGS sequence"/>
</dbReference>
<feature type="compositionally biased region" description="Polar residues" evidence="1">
    <location>
        <begin position="195"/>
        <end position="225"/>
    </location>
</feature>
<dbReference type="OMA" id="FEEDQEM"/>
<name>A0A162LVI5_METRR</name>
<dbReference type="AlphaFoldDB" id="A0A162LVI5"/>
<dbReference type="OrthoDB" id="4939762at2759"/>
<reference evidence="2 3" key="1">
    <citation type="journal article" date="2016" name="Genome Biol. Evol.">
        <title>Divergent and convergent evolution of fungal pathogenicity.</title>
        <authorList>
            <person name="Shang Y."/>
            <person name="Xiao G."/>
            <person name="Zheng P."/>
            <person name="Cen K."/>
            <person name="Zhan S."/>
            <person name="Wang C."/>
        </authorList>
    </citation>
    <scope>NUCLEOTIDE SEQUENCE [LARGE SCALE GENOMIC DNA]</scope>
    <source>
        <strain evidence="2 3">RCEF 4871</strain>
    </source>
</reference>